<dbReference type="GO" id="GO:0016829">
    <property type="term" value="F:lyase activity"/>
    <property type="evidence" value="ECO:0007669"/>
    <property type="project" value="UniProtKB-KW"/>
</dbReference>
<dbReference type="InterPro" id="IPR039787">
    <property type="entry name" value="ENDOU"/>
</dbReference>
<dbReference type="CDD" id="cd21159">
    <property type="entry name" value="XendoU"/>
    <property type="match status" value="2"/>
</dbReference>
<evidence type="ECO:0000256" key="3">
    <source>
        <dbReference type="ARBA" id="ARBA00011245"/>
    </source>
</evidence>
<feature type="domain" description="EndoU" evidence="12">
    <location>
        <begin position="1"/>
        <end position="271"/>
    </location>
</feature>
<evidence type="ECO:0000256" key="7">
    <source>
        <dbReference type="ARBA" id="ARBA00022801"/>
    </source>
</evidence>
<evidence type="ECO:0000256" key="9">
    <source>
        <dbReference type="ARBA" id="ARBA00023211"/>
    </source>
</evidence>
<comment type="subunit">
    <text evidence="3 11">Monomer.</text>
</comment>
<dbReference type="InterPro" id="IPR018998">
    <property type="entry name" value="EndoU_C"/>
</dbReference>
<evidence type="ECO:0000256" key="8">
    <source>
        <dbReference type="ARBA" id="ARBA00022884"/>
    </source>
</evidence>
<dbReference type="PROSITE" id="PS51959">
    <property type="entry name" value="ENDOU"/>
    <property type="match status" value="2"/>
</dbReference>
<dbReference type="Proteomes" id="UP000838412">
    <property type="component" value="Chromosome 5"/>
</dbReference>
<comment type="catalytic activity">
    <reaction evidence="11">
        <text>ribonucleotidyl-uridine-RNA = a 5'-end dephospho-uridine-RNA + a 3'-end 2',3'-cyclophospho-ribonucleotide-RNA</text>
        <dbReference type="Rhea" id="RHEA:67792"/>
        <dbReference type="Rhea" id="RHEA-COMP:10464"/>
        <dbReference type="Rhea" id="RHEA-COMP:17354"/>
        <dbReference type="Rhea" id="RHEA-COMP:17356"/>
        <dbReference type="ChEBI" id="CHEBI:83064"/>
        <dbReference type="ChEBI" id="CHEBI:173117"/>
        <dbReference type="ChEBI" id="CHEBI:173224"/>
    </reaction>
</comment>
<comment type="similarity">
    <text evidence="2 11">Belongs to the ENDOU family.</text>
</comment>
<accession>A0A8K0A0W3</accession>
<evidence type="ECO:0000256" key="2">
    <source>
        <dbReference type="ARBA" id="ARBA00010168"/>
    </source>
</evidence>
<dbReference type="Pfam" id="PF09412">
    <property type="entry name" value="XendoU"/>
    <property type="match status" value="3"/>
</dbReference>
<sequence>MMSVTTASSRLTSLGIKKKKTRGGFFLGTSPEFELAIYTVCFLAGYRDETTVTLGDRNAIIHTNVYRVTALLPLLSNYETETSIPEQITPGKENKNRAFLNRCLERKVMKVAHDYLFSKGLVPQSKKAFKELLYHLWFKLHPRPSGDETERSAFEHVFVGETCQGKILGFHNWVQLYLEERQGNVRYKGFWPTTSDDRIITINFTWKNGSSKTRGSFFLGTSPEFELAIYTVCFLAGDKDEMTVTLGNKPAIIVAYYAGGNIGACYPKLQTFHNTVIETGCDLHVETTNVSSNIAFDHCALYQGKGPSILNFMMGSLSEVCKTLWDLDHNRLKSGKDYKINLKGTKLFSSVDTKKFDDIPTYKALIPLLNHYEPVTTVPEKETQAKSDMSRAFLNRCLETAVMKKARSFLLSKGPAPGRKGDPEKAFKKLLYKLWFQRHSRPNEDGTKMSAFEHVFVGEISNGLVRGFHNWVQLYLEERQKNLRYKGFEACDKRIITIDFTWKNGSSKTNGSFFLGTSPEFELAIYTVCFLVGDRRKDETAVILGNKPAIIVTHRADGQIGTCYPKLQNPRCLKAVRTTFESNLNLRRIRQTSGEDPSGVDLVAIASFFEELHVAMF</sequence>
<keyword evidence="14" id="KW-1185">Reference proteome</keyword>
<dbReference type="InterPro" id="IPR037227">
    <property type="entry name" value="EndoU-like"/>
</dbReference>
<dbReference type="GO" id="GO:0003723">
    <property type="term" value="F:RNA binding"/>
    <property type="evidence" value="ECO:0007669"/>
    <property type="project" value="UniProtKB-UniRule"/>
</dbReference>
<keyword evidence="9 11" id="KW-0464">Manganese</keyword>
<evidence type="ECO:0000256" key="4">
    <source>
        <dbReference type="ARBA" id="ARBA00022722"/>
    </source>
</evidence>
<keyword evidence="4 11" id="KW-0540">Nuclease</keyword>
<evidence type="ECO:0000259" key="12">
    <source>
        <dbReference type="PROSITE" id="PS51959"/>
    </source>
</evidence>
<dbReference type="OrthoDB" id="430326at2759"/>
<dbReference type="EMBL" id="OV696690">
    <property type="protein sequence ID" value="CAH1266499.1"/>
    <property type="molecule type" value="Genomic_DNA"/>
</dbReference>
<keyword evidence="8 11" id="KW-0694">RNA-binding</keyword>
<evidence type="ECO:0000313" key="14">
    <source>
        <dbReference type="Proteomes" id="UP000838412"/>
    </source>
</evidence>
<dbReference type="PANTHER" id="PTHR12439">
    <property type="entry name" value="PLACENTAL PROTEIN 11-RELATED"/>
    <property type="match status" value="1"/>
</dbReference>
<dbReference type="GO" id="GO:0004521">
    <property type="term" value="F:RNA endonuclease activity"/>
    <property type="evidence" value="ECO:0007669"/>
    <property type="project" value="UniProtKB-UniRule"/>
</dbReference>
<evidence type="ECO:0000313" key="13">
    <source>
        <dbReference type="EMBL" id="CAH1266499.1"/>
    </source>
</evidence>
<evidence type="ECO:0000256" key="10">
    <source>
        <dbReference type="ARBA" id="ARBA00023239"/>
    </source>
</evidence>
<keyword evidence="10" id="KW-0456">Lyase</keyword>
<keyword evidence="7 11" id="KW-0378">Hydrolase</keyword>
<dbReference type="AlphaFoldDB" id="A0A8K0A0W3"/>
<dbReference type="GO" id="GO:0016787">
    <property type="term" value="F:hydrolase activity"/>
    <property type="evidence" value="ECO:0007669"/>
    <property type="project" value="UniProtKB-KW"/>
</dbReference>
<keyword evidence="5 11" id="KW-0479">Metal-binding</keyword>
<gene>
    <name evidence="13" type="primary">ENDOU</name>
    <name evidence="13" type="ORF">BLAG_LOCUS20081</name>
</gene>
<evidence type="ECO:0000256" key="6">
    <source>
        <dbReference type="ARBA" id="ARBA00022759"/>
    </source>
</evidence>
<dbReference type="EC" id="4.6.1.-" evidence="11"/>
<dbReference type="SUPFAM" id="SSF142877">
    <property type="entry name" value="EndoU-like"/>
    <property type="match status" value="3"/>
</dbReference>
<dbReference type="PANTHER" id="PTHR12439:SF11">
    <property type="entry name" value="URIDYLATE-SPECIFIC ENDORIBONUCLEASE"/>
    <property type="match status" value="1"/>
</dbReference>
<keyword evidence="6 11" id="KW-0255">Endonuclease</keyword>
<evidence type="ECO:0000256" key="5">
    <source>
        <dbReference type="ARBA" id="ARBA00022723"/>
    </source>
</evidence>
<name>A0A8K0A0W3_BRALA</name>
<reference evidence="13" key="1">
    <citation type="submission" date="2022-01" db="EMBL/GenBank/DDBJ databases">
        <authorList>
            <person name="Braso-Vives M."/>
        </authorList>
    </citation>
    <scope>NUCLEOTIDE SEQUENCE</scope>
</reference>
<feature type="domain" description="EndoU" evidence="12">
    <location>
        <begin position="313"/>
        <end position="569"/>
    </location>
</feature>
<proteinExistence type="inferred from homology"/>
<dbReference type="GO" id="GO:0046872">
    <property type="term" value="F:metal ion binding"/>
    <property type="evidence" value="ECO:0007669"/>
    <property type="project" value="UniProtKB-UniRule"/>
</dbReference>
<organism evidence="13 14">
    <name type="scientific">Branchiostoma lanceolatum</name>
    <name type="common">Common lancelet</name>
    <name type="synonym">Amphioxus lanceolatum</name>
    <dbReference type="NCBI Taxonomy" id="7740"/>
    <lineage>
        <taxon>Eukaryota</taxon>
        <taxon>Metazoa</taxon>
        <taxon>Chordata</taxon>
        <taxon>Cephalochordata</taxon>
        <taxon>Leptocardii</taxon>
        <taxon>Amphioxiformes</taxon>
        <taxon>Branchiostomatidae</taxon>
        <taxon>Branchiostoma</taxon>
    </lineage>
</organism>
<protein>
    <recommendedName>
        <fullName evidence="11">Uridylate-specific endoribonuclease</fullName>
        <ecNumber evidence="11">4.6.1.-</ecNumber>
    </recommendedName>
</protein>
<comment type="cofactor">
    <cofactor evidence="1 11">
        <name>Mn(2+)</name>
        <dbReference type="ChEBI" id="CHEBI:29035"/>
    </cofactor>
</comment>
<evidence type="ECO:0000256" key="1">
    <source>
        <dbReference type="ARBA" id="ARBA00001936"/>
    </source>
</evidence>
<evidence type="ECO:0000256" key="11">
    <source>
        <dbReference type="RuleBase" id="RU367085"/>
    </source>
</evidence>